<evidence type="ECO:0000313" key="3">
    <source>
        <dbReference type="Proteomes" id="UP001501742"/>
    </source>
</evidence>
<name>A0ABP4K642_9MICO</name>
<accession>A0ABP4K642</accession>
<dbReference type="SUPFAM" id="SSF54909">
    <property type="entry name" value="Dimeric alpha+beta barrel"/>
    <property type="match status" value="1"/>
</dbReference>
<dbReference type="Pfam" id="PF03992">
    <property type="entry name" value="ABM"/>
    <property type="match status" value="1"/>
</dbReference>
<protein>
    <recommendedName>
        <fullName evidence="1">ABM domain-containing protein</fullName>
    </recommendedName>
</protein>
<keyword evidence="3" id="KW-1185">Reference proteome</keyword>
<dbReference type="InterPro" id="IPR011008">
    <property type="entry name" value="Dimeric_a/b-barrel"/>
</dbReference>
<reference evidence="3" key="1">
    <citation type="journal article" date="2019" name="Int. J. Syst. Evol. Microbiol.">
        <title>The Global Catalogue of Microorganisms (GCM) 10K type strain sequencing project: providing services to taxonomists for standard genome sequencing and annotation.</title>
        <authorList>
            <consortium name="The Broad Institute Genomics Platform"/>
            <consortium name="The Broad Institute Genome Sequencing Center for Infectious Disease"/>
            <person name="Wu L."/>
            <person name="Ma J."/>
        </authorList>
    </citation>
    <scope>NUCLEOTIDE SEQUENCE [LARGE SCALE GENOMIC DNA]</scope>
    <source>
        <strain evidence="3">JCM 12140</strain>
    </source>
</reference>
<evidence type="ECO:0000259" key="1">
    <source>
        <dbReference type="PROSITE" id="PS51725"/>
    </source>
</evidence>
<gene>
    <name evidence="2" type="ORF">GCM10009627_27210</name>
</gene>
<dbReference type="Proteomes" id="UP001501742">
    <property type="component" value="Unassembled WGS sequence"/>
</dbReference>
<evidence type="ECO:0000313" key="2">
    <source>
        <dbReference type="EMBL" id="GAA1494375.1"/>
    </source>
</evidence>
<dbReference type="Gene3D" id="3.30.70.100">
    <property type="match status" value="1"/>
</dbReference>
<organism evidence="2 3">
    <name type="scientific">Curtobacterium herbarum</name>
    <dbReference type="NCBI Taxonomy" id="150122"/>
    <lineage>
        <taxon>Bacteria</taxon>
        <taxon>Bacillati</taxon>
        <taxon>Actinomycetota</taxon>
        <taxon>Actinomycetes</taxon>
        <taxon>Micrococcales</taxon>
        <taxon>Microbacteriaceae</taxon>
        <taxon>Curtobacterium</taxon>
    </lineage>
</organism>
<feature type="domain" description="ABM" evidence="1">
    <location>
        <begin position="6"/>
        <end position="97"/>
    </location>
</feature>
<dbReference type="PROSITE" id="PS51725">
    <property type="entry name" value="ABM"/>
    <property type="match status" value="1"/>
</dbReference>
<comment type="caution">
    <text evidence="2">The sequence shown here is derived from an EMBL/GenBank/DDBJ whole genome shotgun (WGS) entry which is preliminary data.</text>
</comment>
<sequence>MHTMTMTVFLEVQIRDDVAADTVEAAIRETLAQTAARQGNESLEVLVDDEDPTRMVVLERWTTAEDHDAYVAWRATPEGAAEALGAVLAAPPVTKTFGRTISL</sequence>
<proteinExistence type="predicted"/>
<dbReference type="InterPro" id="IPR007138">
    <property type="entry name" value="ABM_dom"/>
</dbReference>
<dbReference type="EMBL" id="BAAAJX010000016">
    <property type="protein sequence ID" value="GAA1494375.1"/>
    <property type="molecule type" value="Genomic_DNA"/>
</dbReference>